<protein>
    <submittedName>
        <fullName evidence="1">Uncharacterized protein</fullName>
    </submittedName>
</protein>
<dbReference type="EMBL" id="BGPR01001716">
    <property type="protein sequence ID" value="GBM60224.1"/>
    <property type="molecule type" value="Genomic_DNA"/>
</dbReference>
<name>A0A4Y2H7D2_ARAVE</name>
<accession>A0A4Y2H7D2</accession>
<dbReference type="Proteomes" id="UP000499080">
    <property type="component" value="Unassembled WGS sequence"/>
</dbReference>
<evidence type="ECO:0000313" key="1">
    <source>
        <dbReference type="EMBL" id="GBM60224.1"/>
    </source>
</evidence>
<proteinExistence type="predicted"/>
<comment type="caution">
    <text evidence="1">The sequence shown here is derived from an EMBL/GenBank/DDBJ whole genome shotgun (WGS) entry which is preliminary data.</text>
</comment>
<reference evidence="1 2" key="1">
    <citation type="journal article" date="2019" name="Sci. Rep.">
        <title>Orb-weaving spider Araneus ventricosus genome elucidates the spidroin gene catalogue.</title>
        <authorList>
            <person name="Kono N."/>
            <person name="Nakamura H."/>
            <person name="Ohtoshi R."/>
            <person name="Moran D.A.P."/>
            <person name="Shinohara A."/>
            <person name="Yoshida Y."/>
            <person name="Fujiwara M."/>
            <person name="Mori M."/>
            <person name="Tomita M."/>
            <person name="Arakawa K."/>
        </authorList>
    </citation>
    <scope>NUCLEOTIDE SEQUENCE [LARGE SCALE GENOMIC DNA]</scope>
</reference>
<sequence length="118" mass="13907">MCYLGSLHSRFRCYRKNFNHSHISPPNTLFIEPNPAEKQEGRFQNIILPILATFTVLRGSAHRSGVRFRKPLTCLELSVDWVVSRWEHSMRYHFRFMEGWEDKAGDRKKMRLPTALTG</sequence>
<keyword evidence="2" id="KW-1185">Reference proteome</keyword>
<evidence type="ECO:0000313" key="2">
    <source>
        <dbReference type="Proteomes" id="UP000499080"/>
    </source>
</evidence>
<dbReference type="AlphaFoldDB" id="A0A4Y2H7D2"/>
<gene>
    <name evidence="1" type="ORF">AVEN_273531_1</name>
</gene>
<organism evidence="1 2">
    <name type="scientific">Araneus ventricosus</name>
    <name type="common">Orbweaver spider</name>
    <name type="synonym">Epeira ventricosa</name>
    <dbReference type="NCBI Taxonomy" id="182803"/>
    <lineage>
        <taxon>Eukaryota</taxon>
        <taxon>Metazoa</taxon>
        <taxon>Ecdysozoa</taxon>
        <taxon>Arthropoda</taxon>
        <taxon>Chelicerata</taxon>
        <taxon>Arachnida</taxon>
        <taxon>Araneae</taxon>
        <taxon>Araneomorphae</taxon>
        <taxon>Entelegynae</taxon>
        <taxon>Araneoidea</taxon>
        <taxon>Araneidae</taxon>
        <taxon>Araneus</taxon>
    </lineage>
</organism>